<evidence type="ECO:0000256" key="2">
    <source>
        <dbReference type="ARBA" id="ARBA00022771"/>
    </source>
</evidence>
<evidence type="ECO:0000256" key="1">
    <source>
        <dbReference type="ARBA" id="ARBA00022723"/>
    </source>
</evidence>
<keyword evidence="1" id="KW-0479">Metal-binding</keyword>
<dbReference type="PANTHER" id="PTHR47696">
    <property type="entry name" value="THAP DOMAIN-CONTAINING PROTEIN 2"/>
    <property type="match status" value="1"/>
</dbReference>
<evidence type="ECO:0000256" key="5">
    <source>
        <dbReference type="PROSITE-ProRule" id="PRU00309"/>
    </source>
</evidence>
<proteinExistence type="predicted"/>
<accession>A0A8J2HBG8</accession>
<dbReference type="PANTHER" id="PTHR47696:SF2">
    <property type="entry name" value="PROVISIONAL ORTHOLOG OF THAP DOMAIN CONTAINING 1"/>
    <property type="match status" value="1"/>
</dbReference>
<protein>
    <submittedName>
        <fullName evidence="7">Similar to THAP8: THAP domain-containing protein 8 (Homo sapiens)</fullName>
    </submittedName>
</protein>
<dbReference type="SUPFAM" id="SSF57716">
    <property type="entry name" value="Glucocorticoid receptor-like (DNA-binding domain)"/>
    <property type="match status" value="1"/>
</dbReference>
<dbReference type="OrthoDB" id="7685656at2759"/>
<dbReference type="Proteomes" id="UP000786811">
    <property type="component" value="Unassembled WGS sequence"/>
</dbReference>
<reference evidence="7" key="1">
    <citation type="submission" date="2021-04" db="EMBL/GenBank/DDBJ databases">
        <authorList>
            <person name="Chebbi M.A.C M."/>
        </authorList>
    </citation>
    <scope>NUCLEOTIDE SEQUENCE</scope>
</reference>
<keyword evidence="2 5" id="KW-0863">Zinc-finger</keyword>
<dbReference type="Pfam" id="PF05485">
    <property type="entry name" value="THAP"/>
    <property type="match status" value="1"/>
</dbReference>
<evidence type="ECO:0000256" key="3">
    <source>
        <dbReference type="ARBA" id="ARBA00022833"/>
    </source>
</evidence>
<feature type="domain" description="THAP-type" evidence="6">
    <location>
        <begin position="1"/>
        <end position="78"/>
    </location>
</feature>
<dbReference type="GO" id="GO:0003677">
    <property type="term" value="F:DNA binding"/>
    <property type="evidence" value="ECO:0007669"/>
    <property type="project" value="UniProtKB-UniRule"/>
</dbReference>
<sequence length="205" mass="24032">MRKCVYCNIKNVKGGELSFVRFPTDEKILQLWIQNMNYESNWKPLKNHYLCSQHFSSECFDFRDKLYRLRKGSIPTNFDRSKENVVLVSNYRQILDDEKHVCDPLTKRLNVTSSILNSEESYNCIAETMSKVNTETVPMRVIDHDHSYGETQEKLKKDLMLAMAKIDQLTAKNRTLLKKDKRNKQRIASMIQVINQLSKKNVSCS</sequence>
<dbReference type="GO" id="GO:0008270">
    <property type="term" value="F:zinc ion binding"/>
    <property type="evidence" value="ECO:0007669"/>
    <property type="project" value="UniProtKB-KW"/>
</dbReference>
<keyword evidence="4 5" id="KW-0238">DNA-binding</keyword>
<dbReference type="AlphaFoldDB" id="A0A8J2HBG8"/>
<comment type="caution">
    <text evidence="7">The sequence shown here is derived from an EMBL/GenBank/DDBJ whole genome shotgun (WGS) entry which is preliminary data.</text>
</comment>
<evidence type="ECO:0000256" key="4">
    <source>
        <dbReference type="ARBA" id="ARBA00023125"/>
    </source>
</evidence>
<keyword evidence="8" id="KW-1185">Reference proteome</keyword>
<dbReference type="EMBL" id="CAJNRD030001120">
    <property type="protein sequence ID" value="CAG5092659.1"/>
    <property type="molecule type" value="Genomic_DNA"/>
</dbReference>
<dbReference type="SMART" id="SM00692">
    <property type="entry name" value="DM3"/>
    <property type="match status" value="1"/>
</dbReference>
<evidence type="ECO:0000313" key="7">
    <source>
        <dbReference type="EMBL" id="CAG5092659.1"/>
    </source>
</evidence>
<dbReference type="InterPro" id="IPR006612">
    <property type="entry name" value="THAP_Znf"/>
</dbReference>
<dbReference type="SMART" id="SM00980">
    <property type="entry name" value="THAP"/>
    <property type="match status" value="1"/>
</dbReference>
<dbReference type="InterPro" id="IPR026521">
    <property type="entry name" value="THAP2"/>
</dbReference>
<evidence type="ECO:0000259" key="6">
    <source>
        <dbReference type="PROSITE" id="PS50950"/>
    </source>
</evidence>
<dbReference type="Gene3D" id="6.20.210.20">
    <property type="entry name" value="THAP domain"/>
    <property type="match status" value="1"/>
</dbReference>
<evidence type="ECO:0000313" key="8">
    <source>
        <dbReference type="Proteomes" id="UP000786811"/>
    </source>
</evidence>
<organism evidence="7 8">
    <name type="scientific">Cotesia congregata</name>
    <name type="common">Parasitoid wasp</name>
    <name type="synonym">Apanteles congregatus</name>
    <dbReference type="NCBI Taxonomy" id="51543"/>
    <lineage>
        <taxon>Eukaryota</taxon>
        <taxon>Metazoa</taxon>
        <taxon>Ecdysozoa</taxon>
        <taxon>Arthropoda</taxon>
        <taxon>Hexapoda</taxon>
        <taxon>Insecta</taxon>
        <taxon>Pterygota</taxon>
        <taxon>Neoptera</taxon>
        <taxon>Endopterygota</taxon>
        <taxon>Hymenoptera</taxon>
        <taxon>Apocrita</taxon>
        <taxon>Ichneumonoidea</taxon>
        <taxon>Braconidae</taxon>
        <taxon>Microgastrinae</taxon>
        <taxon>Cotesia</taxon>
    </lineage>
</organism>
<name>A0A8J2HBG8_COTCN</name>
<dbReference type="InterPro" id="IPR038441">
    <property type="entry name" value="THAP_Znf_sf"/>
</dbReference>
<dbReference type="PROSITE" id="PS50950">
    <property type="entry name" value="ZF_THAP"/>
    <property type="match status" value="1"/>
</dbReference>
<keyword evidence="3" id="KW-0862">Zinc</keyword>
<gene>
    <name evidence="7" type="ORF">HICCMSTLAB_LOCUS6291</name>
</gene>